<evidence type="ECO:0000256" key="3">
    <source>
        <dbReference type="ARBA" id="ARBA00022452"/>
    </source>
</evidence>
<dbReference type="InterPro" id="IPR039426">
    <property type="entry name" value="TonB-dep_rcpt-like"/>
</dbReference>
<dbReference type="GO" id="GO:0015344">
    <property type="term" value="F:siderophore uptake transmembrane transporter activity"/>
    <property type="evidence" value="ECO:0007669"/>
    <property type="project" value="TreeGrafter"/>
</dbReference>
<comment type="subcellular location">
    <subcellularLocation>
        <location evidence="1">Cell outer membrane</location>
        <topology evidence="1">Multi-pass membrane protein</topology>
    </subcellularLocation>
</comment>
<dbReference type="AlphaFoldDB" id="A0A437GVB5"/>
<keyword evidence="7" id="KW-0998">Cell outer membrane</keyword>
<comment type="caution">
    <text evidence="8">The sequence shown here is derived from an EMBL/GenBank/DDBJ whole genome shotgun (WGS) entry which is preliminary data.</text>
</comment>
<sequence>MRAAIKRGHGRGKRDFRRGIAGLASPVALGWALVALPAQASEPEGEAAPPVEAHVRGDARIYDADHFARFAPRTAYDMLVQVPGFSIKQANGERGLGEASENVLIDGKRIANKSGGALRELQRITAAEVLRIEIVDSSSLGIAGLSGQVANVIRAERGGAVGQFQWNPEWRAHYARPFWFRGQVSYSDKAGPVDYTMSVEDDGSRGAFGGPVRIFGPDGLLRENRREVLQTGIDFTKIQAQVAVDGPGSSKGNLTVAITPYWYELTLDQDRRPVIGQPFSRDLTSTNNGYQFDMSGDVDFKLGPGRLKLIGLRHFDDEPIDNYQTTRFTDGSPDSGVLFVRDSLIGETVLRGEYGWKGGRNTWQISLERAYNLLDQEGSLFLLEDDGDYGEIPFPGGSGKVTETRYEAMATFSRALSPKLDLQVDGGAEYSELSRETGEVVTRRFVRPKGSVTLGWRPDKVWDFSLKLRRRVGQINFYDFLAQQDLQVDREDSGNPDLVPPQSWELDVEAGRSLGKWGKTRLALWARQIDDIIDIVPIGEDGETVGNLPRAYQYGARWTGTLEFAALGLSGAKLDTEAVYEDSSVRDPLSGENRPISGNDWYGASAEFRHDIPRSDVAYGFGASTSKSRPRYYLTETQQEWEGPVFMNVFAEHKNVLGMTVRGEVGNVLGARNRQERTVWNGRRLRDPVLFSESADHKIGPIFRLLVKGSF</sequence>
<evidence type="ECO:0000313" key="9">
    <source>
        <dbReference type="Proteomes" id="UP000283003"/>
    </source>
</evidence>
<dbReference type="Gene3D" id="2.40.170.20">
    <property type="entry name" value="TonB-dependent receptor, beta-barrel domain"/>
    <property type="match status" value="1"/>
</dbReference>
<keyword evidence="2" id="KW-0813">Transport</keyword>
<proteinExistence type="predicted"/>
<name>A0A437GVB5_9SPHN</name>
<evidence type="ECO:0000256" key="6">
    <source>
        <dbReference type="ARBA" id="ARBA00023136"/>
    </source>
</evidence>
<dbReference type="EMBL" id="RXOL01000006">
    <property type="protein sequence ID" value="RVQ65712.1"/>
    <property type="molecule type" value="Genomic_DNA"/>
</dbReference>
<keyword evidence="3" id="KW-1134">Transmembrane beta strand</keyword>
<keyword evidence="8" id="KW-0675">Receptor</keyword>
<keyword evidence="6" id="KW-0472">Membrane</keyword>
<evidence type="ECO:0000256" key="5">
    <source>
        <dbReference type="ARBA" id="ARBA00022729"/>
    </source>
</evidence>
<evidence type="ECO:0000256" key="2">
    <source>
        <dbReference type="ARBA" id="ARBA00022448"/>
    </source>
</evidence>
<dbReference type="GO" id="GO:0009279">
    <property type="term" value="C:cell outer membrane"/>
    <property type="evidence" value="ECO:0007669"/>
    <property type="project" value="UniProtKB-SubCell"/>
</dbReference>
<dbReference type="SUPFAM" id="SSF56935">
    <property type="entry name" value="Porins"/>
    <property type="match status" value="1"/>
</dbReference>
<evidence type="ECO:0000256" key="7">
    <source>
        <dbReference type="ARBA" id="ARBA00023237"/>
    </source>
</evidence>
<dbReference type="PANTHER" id="PTHR30069">
    <property type="entry name" value="TONB-DEPENDENT OUTER MEMBRANE RECEPTOR"/>
    <property type="match status" value="1"/>
</dbReference>
<dbReference type="GO" id="GO:0044718">
    <property type="term" value="P:siderophore transmembrane transport"/>
    <property type="evidence" value="ECO:0007669"/>
    <property type="project" value="TreeGrafter"/>
</dbReference>
<dbReference type="InterPro" id="IPR037066">
    <property type="entry name" value="Plug_dom_sf"/>
</dbReference>
<accession>A0A437GVB5</accession>
<evidence type="ECO:0000256" key="4">
    <source>
        <dbReference type="ARBA" id="ARBA00022692"/>
    </source>
</evidence>
<evidence type="ECO:0000313" key="8">
    <source>
        <dbReference type="EMBL" id="RVQ65712.1"/>
    </source>
</evidence>
<keyword evidence="4" id="KW-0812">Transmembrane</keyword>
<dbReference type="Gene3D" id="2.170.130.10">
    <property type="entry name" value="TonB-dependent receptor, plug domain"/>
    <property type="match status" value="1"/>
</dbReference>
<keyword evidence="5" id="KW-0732">Signal</keyword>
<organism evidence="8 9">
    <name type="scientific">Croceicoccus ponticola</name>
    <dbReference type="NCBI Taxonomy" id="2217664"/>
    <lineage>
        <taxon>Bacteria</taxon>
        <taxon>Pseudomonadati</taxon>
        <taxon>Pseudomonadota</taxon>
        <taxon>Alphaproteobacteria</taxon>
        <taxon>Sphingomonadales</taxon>
        <taxon>Erythrobacteraceae</taxon>
        <taxon>Croceicoccus</taxon>
    </lineage>
</organism>
<gene>
    <name evidence="8" type="ORF">EKN06_12315</name>
</gene>
<reference evidence="8 9" key="1">
    <citation type="submission" date="2018-12" db="EMBL/GenBank/DDBJ databases">
        <title>Croceicoccus ponticola sp. nov., a lipolytic bacterium isolated from seawater.</title>
        <authorList>
            <person name="Yoon J.-H."/>
        </authorList>
    </citation>
    <scope>NUCLEOTIDE SEQUENCE [LARGE SCALE GENOMIC DNA]</scope>
    <source>
        <strain evidence="8 9">GM-16</strain>
    </source>
</reference>
<dbReference type="InterPro" id="IPR036942">
    <property type="entry name" value="Beta-barrel_TonB_sf"/>
</dbReference>
<evidence type="ECO:0000256" key="1">
    <source>
        <dbReference type="ARBA" id="ARBA00004571"/>
    </source>
</evidence>
<dbReference type="PANTHER" id="PTHR30069:SF29">
    <property type="entry name" value="HEMOGLOBIN AND HEMOGLOBIN-HAPTOGLOBIN-BINDING PROTEIN 1-RELATED"/>
    <property type="match status" value="1"/>
</dbReference>
<keyword evidence="9" id="KW-1185">Reference proteome</keyword>
<protein>
    <submittedName>
        <fullName evidence="8">TonB-dependent receptor</fullName>
    </submittedName>
</protein>
<dbReference type="Proteomes" id="UP000283003">
    <property type="component" value="Unassembled WGS sequence"/>
</dbReference>